<keyword evidence="2" id="KW-0449">Lipoprotein</keyword>
<proteinExistence type="inferred from homology"/>
<evidence type="ECO:0000313" key="4">
    <source>
        <dbReference type="Proteomes" id="UP000001601"/>
    </source>
</evidence>
<dbReference type="PANTHER" id="PTHR30203:SF30">
    <property type="entry name" value="OUTER MEMBRANE PROTEIN-RELATED"/>
    <property type="match status" value="1"/>
</dbReference>
<dbReference type="HOGENOM" id="CLU_012817_13_3_10"/>
<reference evidence="3 4" key="1">
    <citation type="journal article" date="2007" name="Nature">
        <title>Light stimulates growth of proteorhodopsin-containing marine Flavobacteria.</title>
        <authorList>
            <person name="Gomez-Consarnau L."/>
            <person name="Gonzalez J.M."/>
            <person name="Coll-Llado M."/>
            <person name="Gourdon P."/>
            <person name="Pascher T."/>
            <person name="Neutze R."/>
            <person name="Pedros-Alio C."/>
            <person name="Pinhassi J."/>
        </authorList>
    </citation>
    <scope>NUCLEOTIDE SEQUENCE [LARGE SCALE GENOMIC DNA]</scope>
    <source>
        <strain evidence="3 4">MED217</strain>
    </source>
</reference>
<dbReference type="Gene3D" id="1.20.1600.10">
    <property type="entry name" value="Outer membrane efflux proteins (OEP)"/>
    <property type="match status" value="1"/>
</dbReference>
<dbReference type="PANTHER" id="PTHR30203">
    <property type="entry name" value="OUTER MEMBRANE CATION EFFLUX PROTEIN"/>
    <property type="match status" value="1"/>
</dbReference>
<gene>
    <name evidence="3" type="ORF">MED217_10974</name>
</gene>
<accession>A3XM56</accession>
<name>A3XM56_LEEBM</name>
<dbReference type="Pfam" id="PF02321">
    <property type="entry name" value="OEP"/>
    <property type="match status" value="2"/>
</dbReference>
<dbReference type="NCBIfam" id="TIGR01845">
    <property type="entry name" value="outer_NodT"/>
    <property type="match status" value="1"/>
</dbReference>
<comment type="caution">
    <text evidence="3">The sequence shown here is derived from an EMBL/GenBank/DDBJ whole genome shotgun (WGS) entry which is preliminary data.</text>
</comment>
<dbReference type="InterPro" id="IPR003423">
    <property type="entry name" value="OMP_efflux"/>
</dbReference>
<dbReference type="OrthoDB" id="9770517at2"/>
<keyword evidence="2" id="KW-0732">Signal</keyword>
<dbReference type="EMBL" id="AANC01000004">
    <property type="protein sequence ID" value="EAQ49372.1"/>
    <property type="molecule type" value="Genomic_DNA"/>
</dbReference>
<dbReference type="STRING" id="398720.MED217_10974"/>
<organism evidence="3 4">
    <name type="scientific">Leeuwenhoekiella blandensis (strain CECT 7118 / CCUG 51940 / KCTC 22103 / MED217)</name>
    <name type="common">Flavobacterium sp. (strain MED217)</name>
    <dbReference type="NCBI Taxonomy" id="398720"/>
    <lineage>
        <taxon>Bacteria</taxon>
        <taxon>Pseudomonadati</taxon>
        <taxon>Bacteroidota</taxon>
        <taxon>Flavobacteriia</taxon>
        <taxon>Flavobacteriales</taxon>
        <taxon>Flavobacteriaceae</taxon>
        <taxon>Leeuwenhoekiella</taxon>
    </lineage>
</organism>
<dbReference type="RefSeq" id="WP_009780563.1">
    <property type="nucleotide sequence ID" value="NZ_CH672395.1"/>
</dbReference>
<evidence type="ECO:0000256" key="2">
    <source>
        <dbReference type="RuleBase" id="RU362097"/>
    </source>
</evidence>
<keyword evidence="4" id="KW-1185">Reference proteome</keyword>
<dbReference type="eggNOG" id="COG1538">
    <property type="taxonomic scope" value="Bacteria"/>
</dbReference>
<dbReference type="AlphaFoldDB" id="A3XM56"/>
<keyword evidence="2" id="KW-1134">Transmembrane beta strand</keyword>
<feature type="signal peptide" evidence="2">
    <location>
        <begin position="1"/>
        <end position="27"/>
    </location>
</feature>
<keyword evidence="2" id="KW-0472">Membrane</keyword>
<protein>
    <submittedName>
        <fullName evidence="3">Outer membrane efflux family protein</fullName>
    </submittedName>
</protein>
<evidence type="ECO:0000313" key="3">
    <source>
        <dbReference type="EMBL" id="EAQ49372.1"/>
    </source>
</evidence>
<dbReference type="InterPro" id="IPR010131">
    <property type="entry name" value="MdtP/NodT-like"/>
</dbReference>
<evidence type="ECO:0000256" key="1">
    <source>
        <dbReference type="ARBA" id="ARBA00007613"/>
    </source>
</evidence>
<sequence>MIKKINKTRFIHTAVVCVLLAFSACKAPSLVEREIDLKDLPQNFTNTSSTDTTNTALIQWKEYFTDSYLTTLIDSALVNNQELNIMLQEIAISQAEIKAKKGEYLPFVGFGAAAETEKVGRYTSQGANDANTDIKEGVEFPEPLPNYQFGLHATWELDIWKKLRNAKKAAVFNYLSSVEGRNFMVTQLVGEIAESYYELLALDNQLAIVNRNIEIQSNAYRIVRLQKEAARATGLAVSKFEAEVLHTKSLQFDIQQRIIEAENRINFLVGRFPQHVQRSTDDLLMMKPKAIRAGIPAQLLENRTDVKQAELALEAAKLNVKVAKARFYPSLGISAGVGFEAFNPKYLLDTPESLLYSIAGELTAPLINRNEIKAAYASANAKQIQAVYDYERTVLNAYIEVANQLSKVDNLEKSYELKAQEVDALNRSVNISSQLFSSARADYMEVLMTQRDALESNFELVETKMAQMNAYVHMYQALGGGWN</sequence>
<dbReference type="Proteomes" id="UP000001601">
    <property type="component" value="Unassembled WGS sequence"/>
</dbReference>
<dbReference type="GO" id="GO:0005886">
    <property type="term" value="C:plasma membrane"/>
    <property type="evidence" value="ECO:0007669"/>
    <property type="project" value="UniProtKB-SubCell"/>
</dbReference>
<dbReference type="SUPFAM" id="SSF56954">
    <property type="entry name" value="Outer membrane efflux proteins (OEP)"/>
    <property type="match status" value="1"/>
</dbReference>
<feature type="chain" id="PRO_5001436477" evidence="2">
    <location>
        <begin position="28"/>
        <end position="483"/>
    </location>
</feature>
<dbReference type="PROSITE" id="PS51257">
    <property type="entry name" value="PROKAR_LIPOPROTEIN"/>
    <property type="match status" value="1"/>
</dbReference>
<keyword evidence="2" id="KW-0564">Palmitate</keyword>
<dbReference type="Gene3D" id="2.20.200.10">
    <property type="entry name" value="Outer membrane efflux proteins (OEP)"/>
    <property type="match status" value="1"/>
</dbReference>
<comment type="subcellular location">
    <subcellularLocation>
        <location evidence="2">Cell membrane</location>
        <topology evidence="2">Lipid-anchor</topology>
    </subcellularLocation>
</comment>
<dbReference type="GO" id="GO:0015562">
    <property type="term" value="F:efflux transmembrane transporter activity"/>
    <property type="evidence" value="ECO:0007669"/>
    <property type="project" value="InterPro"/>
</dbReference>
<keyword evidence="2" id="KW-0812">Transmembrane</keyword>
<comment type="similarity">
    <text evidence="1 2">Belongs to the outer membrane factor (OMF) (TC 1.B.17) family.</text>
</comment>